<dbReference type="InterPro" id="IPR036866">
    <property type="entry name" value="RibonucZ/Hydroxyglut_hydro"/>
</dbReference>
<comment type="caution">
    <text evidence="1">The sequence shown here is derived from an EMBL/GenBank/DDBJ whole genome shotgun (WGS) entry which is preliminary data.</text>
</comment>
<organism evidence="1 2">
    <name type="scientific">Didymella glomerata</name>
    <dbReference type="NCBI Taxonomy" id="749621"/>
    <lineage>
        <taxon>Eukaryota</taxon>
        <taxon>Fungi</taxon>
        <taxon>Dikarya</taxon>
        <taxon>Ascomycota</taxon>
        <taxon>Pezizomycotina</taxon>
        <taxon>Dothideomycetes</taxon>
        <taxon>Pleosporomycetidae</taxon>
        <taxon>Pleosporales</taxon>
        <taxon>Pleosporineae</taxon>
        <taxon>Didymellaceae</taxon>
        <taxon>Didymella</taxon>
    </lineage>
</organism>
<sequence>MANKSIAKYKARFGTQQDLRPILTSLNGDNSWLLSFPRPESERKASGKAYFHLVNDPWLNGPEVQGSSWLISLSLSSTPAAANGAGVDRLVREIEDAAADAGFVSKVKAEASEDRAAVDAILINFHYGDHLHAPTLLTFDTRIPVFTTSDGAPIISKLNHFANVTTYPDLSPSFSGDWSTHITIPGLPPYLTCFRIKGHHELNFLTVVLWKSAPETWEAVLHSPHGLYTSTPALQSLLVHANPRFSTLALLHGLKESWTWGWQTTFGAKTGLELFRQSGARYWVSTHNDRLGYGGLVWWLVTDVFRTVEWALGQEKATSEGAEGVVLEEVRVHEVENGGSFVLE</sequence>
<protein>
    <submittedName>
        <fullName evidence="1">Uncharacterized protein</fullName>
    </submittedName>
</protein>
<dbReference type="AlphaFoldDB" id="A0A9W8WUG2"/>
<gene>
    <name evidence="1" type="ORF">N0V87_007664</name>
</gene>
<dbReference type="Gene3D" id="3.60.15.10">
    <property type="entry name" value="Ribonuclease Z/Hydroxyacylglutathione hydrolase-like"/>
    <property type="match status" value="1"/>
</dbReference>
<dbReference type="EMBL" id="JAPEUV010000096">
    <property type="protein sequence ID" value="KAJ4333373.1"/>
    <property type="molecule type" value="Genomic_DNA"/>
</dbReference>
<dbReference type="PANTHER" id="PTHR36142:SF2">
    <property type="entry name" value="METALLO-HYDROLASE_OXIDOREDUCTASE SUPERFAMILY PROTEIN"/>
    <property type="match status" value="1"/>
</dbReference>
<name>A0A9W8WUG2_9PLEO</name>
<evidence type="ECO:0000313" key="1">
    <source>
        <dbReference type="EMBL" id="KAJ4333373.1"/>
    </source>
</evidence>
<dbReference type="Proteomes" id="UP001140562">
    <property type="component" value="Unassembled WGS sequence"/>
</dbReference>
<evidence type="ECO:0000313" key="2">
    <source>
        <dbReference type="Proteomes" id="UP001140562"/>
    </source>
</evidence>
<dbReference type="OrthoDB" id="9971601at2759"/>
<proteinExistence type="predicted"/>
<reference evidence="1" key="1">
    <citation type="submission" date="2022-10" db="EMBL/GenBank/DDBJ databases">
        <title>Tapping the CABI collections for fungal endophytes: first genome assemblies for Collariella, Neodidymelliopsis, Ascochyta clinopodiicola, Didymella pomorum, Didymosphaeria variabile, Neocosmospora piperis and Neocucurbitaria cava.</title>
        <authorList>
            <person name="Hill R."/>
        </authorList>
    </citation>
    <scope>NUCLEOTIDE SEQUENCE</scope>
    <source>
        <strain evidence="1">IMI 360193</strain>
    </source>
</reference>
<accession>A0A9W8WUG2</accession>
<dbReference type="PANTHER" id="PTHR36142">
    <property type="entry name" value="METALLO-HYDROLASE/OXIDOREDUCTASE SUPERFAMILY PROTEIN"/>
    <property type="match status" value="1"/>
</dbReference>
<keyword evidence="2" id="KW-1185">Reference proteome</keyword>